<comment type="similarity">
    <text evidence="1">Belongs to the TPP enzyme family.</text>
</comment>
<dbReference type="AlphaFoldDB" id="A0A6J4RL43"/>
<dbReference type="GO" id="GO:0000287">
    <property type="term" value="F:magnesium ion binding"/>
    <property type="evidence" value="ECO:0007669"/>
    <property type="project" value="UniProtKB-ARBA"/>
</dbReference>
<name>A0A6J4RL43_9ACTN</name>
<evidence type="ECO:0000313" key="3">
    <source>
        <dbReference type="EMBL" id="CAA9476075.1"/>
    </source>
</evidence>
<dbReference type="InterPro" id="IPR029061">
    <property type="entry name" value="THDP-binding"/>
</dbReference>
<gene>
    <name evidence="3" type="ORF">AVDCRST_MAG85-323</name>
</gene>
<dbReference type="EMBL" id="CADCVT010000038">
    <property type="protein sequence ID" value="CAA9476075.1"/>
    <property type="molecule type" value="Genomic_DNA"/>
</dbReference>
<dbReference type="FunFam" id="3.40.50.970:FF:000007">
    <property type="entry name" value="Acetolactate synthase"/>
    <property type="match status" value="1"/>
</dbReference>
<dbReference type="GO" id="GO:0003984">
    <property type="term" value="F:acetolactate synthase activity"/>
    <property type="evidence" value="ECO:0007669"/>
    <property type="project" value="TreeGrafter"/>
</dbReference>
<evidence type="ECO:0000256" key="1">
    <source>
        <dbReference type="ARBA" id="ARBA00007812"/>
    </source>
</evidence>
<accession>A0A6J4RL43</accession>
<dbReference type="InterPro" id="IPR012001">
    <property type="entry name" value="Thiamin_PyroP_enz_TPP-bd_dom"/>
</dbReference>
<feature type="domain" description="Thiamine pyrophosphate enzyme N-terminal TPP-binding" evidence="2">
    <location>
        <begin position="2"/>
        <end position="108"/>
    </location>
</feature>
<dbReference type="InterPro" id="IPR045229">
    <property type="entry name" value="TPP_enz"/>
</dbReference>
<protein>
    <submittedName>
        <fullName evidence="3">Thiamine pyrophosphate-requiring enzymes</fullName>
    </submittedName>
</protein>
<organism evidence="3">
    <name type="scientific">uncultured Solirubrobacteraceae bacterium</name>
    <dbReference type="NCBI Taxonomy" id="1162706"/>
    <lineage>
        <taxon>Bacteria</taxon>
        <taxon>Bacillati</taxon>
        <taxon>Actinomycetota</taxon>
        <taxon>Thermoleophilia</taxon>
        <taxon>Solirubrobacterales</taxon>
        <taxon>Solirubrobacteraceae</taxon>
        <taxon>environmental samples</taxon>
    </lineage>
</organism>
<dbReference type="PANTHER" id="PTHR18968">
    <property type="entry name" value="THIAMINE PYROPHOSPHATE ENZYMES"/>
    <property type="match status" value="1"/>
</dbReference>
<dbReference type="PANTHER" id="PTHR18968:SF129">
    <property type="entry name" value="ACETOLACTATE SYNTHASE"/>
    <property type="match status" value="1"/>
</dbReference>
<feature type="non-terminal residue" evidence="3">
    <location>
        <position position="192"/>
    </location>
</feature>
<dbReference type="CDD" id="cd07035">
    <property type="entry name" value="TPP_PYR_POX_like"/>
    <property type="match status" value="1"/>
</dbReference>
<dbReference type="GO" id="GO:0030976">
    <property type="term" value="F:thiamine pyrophosphate binding"/>
    <property type="evidence" value="ECO:0007669"/>
    <property type="project" value="InterPro"/>
</dbReference>
<sequence>MECLEAEEVRYVFGIPGEETLDLNESLADSSVSFIPVRHEQGGAFMADMYGRLTGRAGVCLGTLGPGALNLVHPVADAFLDRAPLVALTGQADVERMHKESHQYVDLVEVMRPITKWNARVTSPEIIPEVVRKAFKVAESEKPGATHLELPEDVMAMELDAEPLQRRKITQPEPGARELLRAADLIRNAINP</sequence>
<dbReference type="GO" id="GO:0009099">
    <property type="term" value="P:L-valine biosynthetic process"/>
    <property type="evidence" value="ECO:0007669"/>
    <property type="project" value="TreeGrafter"/>
</dbReference>
<proteinExistence type="inferred from homology"/>
<dbReference type="GO" id="GO:0009097">
    <property type="term" value="P:isoleucine biosynthetic process"/>
    <property type="evidence" value="ECO:0007669"/>
    <property type="project" value="TreeGrafter"/>
</dbReference>
<dbReference type="GO" id="GO:0050660">
    <property type="term" value="F:flavin adenine dinucleotide binding"/>
    <property type="evidence" value="ECO:0007669"/>
    <property type="project" value="TreeGrafter"/>
</dbReference>
<reference evidence="3" key="1">
    <citation type="submission" date="2020-02" db="EMBL/GenBank/DDBJ databases">
        <authorList>
            <person name="Meier V. D."/>
        </authorList>
    </citation>
    <scope>NUCLEOTIDE SEQUENCE</scope>
    <source>
        <strain evidence="3">AVDCRST_MAG85</strain>
    </source>
</reference>
<dbReference type="Pfam" id="PF02776">
    <property type="entry name" value="TPP_enzyme_N"/>
    <property type="match status" value="1"/>
</dbReference>
<dbReference type="SUPFAM" id="SSF52518">
    <property type="entry name" value="Thiamin diphosphate-binding fold (THDP-binding)"/>
    <property type="match status" value="1"/>
</dbReference>
<dbReference type="GO" id="GO:0005948">
    <property type="term" value="C:acetolactate synthase complex"/>
    <property type="evidence" value="ECO:0007669"/>
    <property type="project" value="TreeGrafter"/>
</dbReference>
<evidence type="ECO:0000259" key="2">
    <source>
        <dbReference type="Pfam" id="PF02776"/>
    </source>
</evidence>
<dbReference type="Gene3D" id="3.40.50.970">
    <property type="match status" value="1"/>
</dbReference>